<accession>A0AA90ZSR5</accession>
<comment type="caution">
    <text evidence="3">The sequence shown here is derived from an EMBL/GenBank/DDBJ whole genome shotgun (WGS) entry which is preliminary data.</text>
</comment>
<dbReference type="Proteomes" id="UP000423156">
    <property type="component" value="Unassembled WGS sequence"/>
</dbReference>
<evidence type="ECO:0000313" key="2">
    <source>
        <dbReference type="EMBL" id="MCP9549576.1"/>
    </source>
</evidence>
<reference evidence="1" key="2">
    <citation type="submission" date="2022-07" db="EMBL/GenBank/DDBJ databases">
        <title>Prevotella copri.</title>
        <authorList>
            <person name="Yang C."/>
        </authorList>
    </citation>
    <scope>NUCLEOTIDE SEQUENCE</scope>
    <source>
        <strain evidence="2">HF1805</strain>
        <strain evidence="1">HF88</strain>
    </source>
</reference>
<sequence>MKKYFFMAMLTCIMSSITSCSNNKSNKDENGIDSAAIVQAKADSIARIDSIARADSIAHADSIARADSIAKANNLVVGMKVSDALQKTGVKKACIDDFDGMHEGEKLILIQNGKKFLTNVGYTIRTGMPVCNNLKFDVMPDKYEQDLTLVRANDCAASAKITKEIK</sequence>
<evidence type="ECO:0000313" key="4">
    <source>
        <dbReference type="EMBL" id="MQO93006.1"/>
    </source>
</evidence>
<proteinExistence type="predicted"/>
<reference evidence="6" key="1">
    <citation type="submission" date="2019-09" db="EMBL/GenBank/DDBJ databases">
        <title>Distinct polysaccharide growth profiles of human intestinal Prevotella copri isolates.</title>
        <authorList>
            <person name="Fehlner-Peach H."/>
            <person name="Magnabosco C."/>
            <person name="Raghavan V."/>
            <person name="Scher J.U."/>
            <person name="Tett A."/>
            <person name="Cox L.M."/>
            <person name="Gottsegen C."/>
            <person name="Watters A."/>
            <person name="Wiltshire- Gordon J.D."/>
            <person name="Segata N."/>
            <person name="Bonneau R."/>
            <person name="Littman D.R."/>
        </authorList>
    </citation>
    <scope>NUCLEOTIDE SEQUENCE [LARGE SCALE GENOMIC DNA]</scope>
    <source>
        <strain evidence="6">BU41712</strain>
    </source>
</reference>
<dbReference type="Proteomes" id="UP001205506">
    <property type="component" value="Unassembled WGS sequence"/>
</dbReference>
<dbReference type="AlphaFoldDB" id="A0AA90ZSR5"/>
<dbReference type="EMBL" id="VZBZ01000170">
    <property type="protein sequence ID" value="MQN79183.1"/>
    <property type="molecule type" value="Genomic_DNA"/>
</dbReference>
<evidence type="ECO:0008006" key="7">
    <source>
        <dbReference type="Google" id="ProtNLM"/>
    </source>
</evidence>
<dbReference type="EMBL" id="VZAP01000123">
    <property type="protein sequence ID" value="MQO93006.1"/>
    <property type="molecule type" value="Genomic_DNA"/>
</dbReference>
<dbReference type="EMBL" id="JANDWU010000014">
    <property type="protein sequence ID" value="MCP9549576.1"/>
    <property type="molecule type" value="Genomic_DNA"/>
</dbReference>
<evidence type="ECO:0000313" key="3">
    <source>
        <dbReference type="EMBL" id="MQN79183.1"/>
    </source>
</evidence>
<gene>
    <name evidence="4" type="ORF">F7D31_10105</name>
    <name evidence="3" type="ORF">F7D71_15240</name>
    <name evidence="2" type="ORF">NNC68_08830</name>
    <name evidence="1" type="ORF">NND11_04670</name>
</gene>
<evidence type="ECO:0000313" key="6">
    <source>
        <dbReference type="Proteomes" id="UP000423156"/>
    </source>
</evidence>
<organism evidence="3 6">
    <name type="scientific">Segatella copri</name>
    <dbReference type="NCBI Taxonomy" id="165179"/>
    <lineage>
        <taxon>Bacteria</taxon>
        <taxon>Pseudomonadati</taxon>
        <taxon>Bacteroidota</taxon>
        <taxon>Bacteroidia</taxon>
        <taxon>Bacteroidales</taxon>
        <taxon>Prevotellaceae</taxon>
        <taxon>Segatella</taxon>
    </lineage>
</organism>
<dbReference type="RefSeq" id="WP_153093801.1">
    <property type="nucleotide sequence ID" value="NZ_CAXTHI010000001.1"/>
</dbReference>
<evidence type="ECO:0000313" key="1">
    <source>
        <dbReference type="EMBL" id="MCP9500845.1"/>
    </source>
</evidence>
<protein>
    <recommendedName>
        <fullName evidence="7">Lipoprotein</fullName>
    </recommendedName>
</protein>
<dbReference type="Proteomes" id="UP000421283">
    <property type="component" value="Unassembled WGS sequence"/>
</dbReference>
<dbReference type="Proteomes" id="UP001206014">
    <property type="component" value="Unassembled WGS sequence"/>
</dbReference>
<dbReference type="EMBL" id="JANDXR010000003">
    <property type="protein sequence ID" value="MCP9500845.1"/>
    <property type="molecule type" value="Genomic_DNA"/>
</dbReference>
<reference evidence="3" key="3">
    <citation type="submission" date="2022-12" db="EMBL/GenBank/DDBJ databases">
        <title>Distinct polysaccharide growth profiles of human intestinal Prevotella copri isolates.</title>
        <authorList>
            <person name="Fehlner-Peach H."/>
            <person name="Magnabosco C."/>
            <person name="Raghavan V."/>
            <person name="Scher J.U."/>
            <person name="Tett A."/>
            <person name="Cox L.M."/>
            <person name="Gottsegen C."/>
            <person name="Watters A."/>
            <person name="Wiltshire- Gordon J.D."/>
            <person name="Segata N."/>
            <person name="Bonneau R."/>
            <person name="Littman D.R."/>
        </authorList>
    </citation>
    <scope>NUCLEOTIDE SEQUENCE</scope>
    <source>
        <strain evidence="3">BU41712</strain>
        <strain evidence="5">iAU3127</strain>
        <strain evidence="4">IAU3127</strain>
    </source>
</reference>
<evidence type="ECO:0000313" key="5">
    <source>
        <dbReference type="Proteomes" id="UP000421283"/>
    </source>
</evidence>
<name>A0AA90ZSR5_9BACT</name>
<dbReference type="PROSITE" id="PS51257">
    <property type="entry name" value="PROKAR_LIPOPROTEIN"/>
    <property type="match status" value="1"/>
</dbReference>